<protein>
    <submittedName>
        <fullName evidence="2">Polysaccharide biosynthesis protein</fullName>
    </submittedName>
</protein>
<dbReference type="CDD" id="cd05237">
    <property type="entry name" value="UDP_invert_4-6DH_SDR_e"/>
    <property type="match status" value="1"/>
</dbReference>
<dbReference type="Proteomes" id="UP000249799">
    <property type="component" value="Chromosome"/>
</dbReference>
<evidence type="ECO:0000313" key="2">
    <source>
        <dbReference type="EMBL" id="AWV91083.1"/>
    </source>
</evidence>
<evidence type="ECO:0000256" key="1">
    <source>
        <dbReference type="ARBA" id="ARBA00007430"/>
    </source>
</evidence>
<keyword evidence="3" id="KW-1185">Reference proteome</keyword>
<proteinExistence type="inferred from homology"/>
<dbReference type="InterPro" id="IPR036291">
    <property type="entry name" value="NAD(P)-bd_dom_sf"/>
</dbReference>
<dbReference type="OrthoDB" id="9769113at2"/>
<accession>A0A2Z4FQ48</accession>
<dbReference type="InterPro" id="IPR051203">
    <property type="entry name" value="Polysaccharide_Synthase-Rel"/>
</dbReference>
<dbReference type="AlphaFoldDB" id="A0A2Z4FQ48"/>
<dbReference type="PANTHER" id="PTHR43318">
    <property type="entry name" value="UDP-N-ACETYLGLUCOSAMINE 4,6-DEHYDRATASE"/>
    <property type="match status" value="1"/>
</dbReference>
<dbReference type="InterPro" id="IPR003869">
    <property type="entry name" value="Polysac_CapD-like"/>
</dbReference>
<dbReference type="Pfam" id="PF02719">
    <property type="entry name" value="Polysacc_synt_2"/>
    <property type="match status" value="1"/>
</dbReference>
<organism evidence="2 3">
    <name type="scientific">Bradymonas sediminis</name>
    <dbReference type="NCBI Taxonomy" id="1548548"/>
    <lineage>
        <taxon>Bacteria</taxon>
        <taxon>Deltaproteobacteria</taxon>
        <taxon>Bradymonadales</taxon>
        <taxon>Bradymonadaceae</taxon>
        <taxon>Bradymonas</taxon>
    </lineage>
</organism>
<name>A0A2Z4FQ48_9DELT</name>
<reference evidence="2 3" key="1">
    <citation type="submission" date="2018-06" db="EMBL/GenBank/DDBJ databases">
        <title>Lujinxingia sediminis gen. nov. sp. nov., a new facultative anaerobic member of the class Deltaproteobacteria, and proposal of Lujinxingaceae fam. nov.</title>
        <authorList>
            <person name="Guo L.-Y."/>
            <person name="Li C.-M."/>
            <person name="Wang S."/>
            <person name="Du Z.-J."/>
        </authorList>
    </citation>
    <scope>NUCLEOTIDE SEQUENCE [LARGE SCALE GENOMIC DNA]</scope>
    <source>
        <strain evidence="2 3">FA350</strain>
    </source>
</reference>
<dbReference type="Pfam" id="PF13727">
    <property type="entry name" value="CoA_binding_3"/>
    <property type="match status" value="1"/>
</dbReference>
<gene>
    <name evidence="2" type="ORF">DN745_17795</name>
</gene>
<dbReference type="PANTHER" id="PTHR43318:SF1">
    <property type="entry name" value="POLYSACCHARIDE BIOSYNTHESIS PROTEIN EPSC-RELATED"/>
    <property type="match status" value="1"/>
</dbReference>
<comment type="similarity">
    <text evidence="1">Belongs to the polysaccharide synthase family.</text>
</comment>
<dbReference type="KEGG" id="bsed:DN745_17795"/>
<dbReference type="Gene3D" id="3.40.50.720">
    <property type="entry name" value="NAD(P)-binding Rossmann-like Domain"/>
    <property type="match status" value="2"/>
</dbReference>
<dbReference type="SUPFAM" id="SSF51735">
    <property type="entry name" value="NAD(P)-binding Rossmann-fold domains"/>
    <property type="match status" value="2"/>
</dbReference>
<evidence type="ECO:0000313" key="3">
    <source>
        <dbReference type="Proteomes" id="UP000249799"/>
    </source>
</evidence>
<sequence length="655" mass="72605">MHKPTDWFLELPTLPRGVRVFMIATFHLLLFTAAFWGAFAIRFDFEIPASYQETIIELLPIVLAVKLVVFLALKMFRGWWRYVSLYDVMALGRALMISSTVLVLINVFAVTPSSFPRSVYLIDFGLSFLGLAATRGSLRLIRESMRSNLASRTDAKRLLILGAGDTGETLVREINKNRNLPFRPIAFLDDDPYKHKLRIHGVPVLGSMELIESIVAAHEIEQIIIAMPSASREQMRLIFDRAHSTQADVQILPALESMLSGEVALTQLRKVSISDLLGRAPVRLDTKSVDNFLKGKTVLVTGAAGSIGSELCRQVLRFGPKRLVMVDQAETPLFFIERELRAKQQASLGGEQDPDQLVACIGDIRDKARMSAVFATQQPEVVFHAAAYKHVPMMEKNPAEAVHNNVVGTQTIADLACENQVSAFVLVSTDKAVNPTSVMGTTKRITELYVDSLARRQSPDGPQTKFCAVRFGNVLGSNGSVVPIFREQIQRGGPITVTDAKMTRYFMTIPEAAQLVLQAGAIGRGGELFVLDMGEPVKILELAKDMIRLSGLTSDDIDIVISGARPGEKLYEELSFDEEELQKTRHKKIFIGNQNRDDFDKLRNAYEALIEAAHADDDIKVRQLLKRIVPSYSHPQADEKVVSIQSGKFKALSGG</sequence>
<dbReference type="RefSeq" id="WP_111337009.1">
    <property type="nucleotide sequence ID" value="NZ_CP030032.1"/>
</dbReference>
<dbReference type="EMBL" id="CP030032">
    <property type="protein sequence ID" value="AWV91083.1"/>
    <property type="molecule type" value="Genomic_DNA"/>
</dbReference>